<keyword evidence="5 10" id="KW-0819">tRNA processing</keyword>
<feature type="binding site" evidence="10">
    <location>
        <begin position="9"/>
        <end position="16"/>
    </location>
    <ligand>
        <name>ATP</name>
        <dbReference type="ChEBI" id="CHEBI:30616"/>
    </ligand>
</feature>
<evidence type="ECO:0000313" key="15">
    <source>
        <dbReference type="Proteomes" id="UP000184088"/>
    </source>
</evidence>
<comment type="function">
    <text evidence="2 10 12">Catalyzes the transfer of a dimethylallyl group onto the adenine at position 37 in tRNAs that read codons beginning with uridine, leading to the formation of N6-(dimethylallyl)adenosine (i(6)A).</text>
</comment>
<feature type="site" description="Interaction with substrate tRNA" evidence="10">
    <location>
        <position position="100"/>
    </location>
</feature>
<evidence type="ECO:0000256" key="6">
    <source>
        <dbReference type="ARBA" id="ARBA00022741"/>
    </source>
</evidence>
<keyword evidence="4 10" id="KW-0808">Transferase</keyword>
<comment type="catalytic activity">
    <reaction evidence="9 10 11">
        <text>adenosine(37) in tRNA + dimethylallyl diphosphate = N(6)-dimethylallyladenosine(37) in tRNA + diphosphate</text>
        <dbReference type="Rhea" id="RHEA:26482"/>
        <dbReference type="Rhea" id="RHEA-COMP:10162"/>
        <dbReference type="Rhea" id="RHEA-COMP:10375"/>
        <dbReference type="ChEBI" id="CHEBI:33019"/>
        <dbReference type="ChEBI" id="CHEBI:57623"/>
        <dbReference type="ChEBI" id="CHEBI:74411"/>
        <dbReference type="ChEBI" id="CHEBI:74415"/>
        <dbReference type="EC" id="2.5.1.75"/>
    </reaction>
</comment>
<evidence type="ECO:0000256" key="4">
    <source>
        <dbReference type="ARBA" id="ARBA00022679"/>
    </source>
</evidence>
<dbReference type="AlphaFoldDB" id="A0A1M4YEJ9"/>
<dbReference type="EMBL" id="FQVH01000010">
    <property type="protein sequence ID" value="SHF04165.1"/>
    <property type="molecule type" value="Genomic_DNA"/>
</dbReference>
<dbReference type="SUPFAM" id="SSF52540">
    <property type="entry name" value="P-loop containing nucleoside triphosphate hydrolases"/>
    <property type="match status" value="2"/>
</dbReference>
<proteinExistence type="inferred from homology"/>
<dbReference type="OrthoDB" id="9776390at2"/>
<dbReference type="NCBIfam" id="TIGR00174">
    <property type="entry name" value="miaA"/>
    <property type="match status" value="1"/>
</dbReference>
<dbReference type="RefSeq" id="WP_073342772.1">
    <property type="nucleotide sequence ID" value="NZ_FQVH01000010.1"/>
</dbReference>
<organism evidence="14 15">
    <name type="scientific">Caldanaerobius fijiensis DSM 17918</name>
    <dbReference type="NCBI Taxonomy" id="1121256"/>
    <lineage>
        <taxon>Bacteria</taxon>
        <taxon>Bacillati</taxon>
        <taxon>Bacillota</taxon>
        <taxon>Clostridia</taxon>
        <taxon>Thermoanaerobacterales</taxon>
        <taxon>Thermoanaerobacteraceae</taxon>
        <taxon>Caldanaerobius</taxon>
    </lineage>
</organism>
<keyword evidence="6 10" id="KW-0547">Nucleotide-binding</keyword>
<dbReference type="PANTHER" id="PTHR11088">
    <property type="entry name" value="TRNA DIMETHYLALLYLTRANSFERASE"/>
    <property type="match status" value="1"/>
</dbReference>
<name>A0A1M4YEJ9_9THEO</name>
<dbReference type="EC" id="2.5.1.75" evidence="10"/>
<keyword evidence="15" id="KW-1185">Reference proteome</keyword>
<evidence type="ECO:0000256" key="12">
    <source>
        <dbReference type="RuleBase" id="RU003784"/>
    </source>
</evidence>
<comment type="subunit">
    <text evidence="10">Monomer.</text>
</comment>
<dbReference type="Pfam" id="PF01715">
    <property type="entry name" value="IPPT"/>
    <property type="match status" value="1"/>
</dbReference>
<dbReference type="InterPro" id="IPR039657">
    <property type="entry name" value="Dimethylallyltransferase"/>
</dbReference>
<evidence type="ECO:0000256" key="1">
    <source>
        <dbReference type="ARBA" id="ARBA00001946"/>
    </source>
</evidence>
<accession>A0A1M4YEJ9</accession>
<evidence type="ECO:0000256" key="13">
    <source>
        <dbReference type="RuleBase" id="RU003785"/>
    </source>
</evidence>
<dbReference type="GO" id="GO:0052381">
    <property type="term" value="F:tRNA dimethylallyltransferase activity"/>
    <property type="evidence" value="ECO:0007669"/>
    <property type="project" value="UniProtKB-UniRule"/>
</dbReference>
<evidence type="ECO:0000256" key="8">
    <source>
        <dbReference type="ARBA" id="ARBA00022842"/>
    </source>
</evidence>
<evidence type="ECO:0000256" key="2">
    <source>
        <dbReference type="ARBA" id="ARBA00003213"/>
    </source>
</evidence>
<dbReference type="Gene3D" id="3.40.50.300">
    <property type="entry name" value="P-loop containing nucleotide triphosphate hydrolases"/>
    <property type="match status" value="1"/>
</dbReference>
<evidence type="ECO:0000256" key="5">
    <source>
        <dbReference type="ARBA" id="ARBA00022694"/>
    </source>
</evidence>
<feature type="binding site" evidence="10">
    <location>
        <begin position="11"/>
        <end position="16"/>
    </location>
    <ligand>
        <name>substrate</name>
    </ligand>
</feature>
<comment type="cofactor">
    <cofactor evidence="1 10">
        <name>Mg(2+)</name>
        <dbReference type="ChEBI" id="CHEBI:18420"/>
    </cofactor>
</comment>
<keyword evidence="7 10" id="KW-0067">ATP-binding</keyword>
<dbReference type="HAMAP" id="MF_00185">
    <property type="entry name" value="IPP_trans"/>
    <property type="match status" value="1"/>
</dbReference>
<feature type="region of interest" description="Interaction with substrate tRNA" evidence="10">
    <location>
        <begin position="34"/>
        <end position="37"/>
    </location>
</feature>
<evidence type="ECO:0000313" key="14">
    <source>
        <dbReference type="EMBL" id="SHF04165.1"/>
    </source>
</evidence>
<dbReference type="Proteomes" id="UP000184088">
    <property type="component" value="Unassembled WGS sequence"/>
</dbReference>
<sequence>MIPLIVIVGPTAVGKTEISIDIALRLNGEIVSADSMQIYKYMDIGTAKPTIEERKGVPHFMIDIITPDQEFSVALYKEMASKIIKEIHERGHMPILTGGTGLYVNSIINIMDFSSTADWRLREELKEQAKMYGNEYLYNKLREIDPITSARLHPNDIRRIIRALEVYKLTGKPISYYQLTTQNRPNPDYDVLMIGLTMDREKLYNRIEARVDKMIRAGLVDEVRWLCEKGYKDNMIAMQGLGYKEIIRYLDGQCTLEEAINTLKRNTRRYAKRQLTWFRRDKRIHWIYVDQFSSKEEIIKNILELVAEKYNLR</sequence>
<protein>
    <recommendedName>
        <fullName evidence="10">tRNA dimethylallyltransferase</fullName>
        <ecNumber evidence="10">2.5.1.75</ecNumber>
    </recommendedName>
    <alternativeName>
        <fullName evidence="10">Dimethylallyl diphosphate:tRNA dimethylallyltransferase</fullName>
        <shortName evidence="10">DMAPP:tRNA dimethylallyltransferase</shortName>
        <shortName evidence="10">DMATase</shortName>
    </alternativeName>
    <alternativeName>
        <fullName evidence="10">Isopentenyl-diphosphate:tRNA isopentenyltransferase</fullName>
        <shortName evidence="10">IPP transferase</shortName>
        <shortName evidence="10">IPPT</shortName>
        <shortName evidence="10">IPTase</shortName>
    </alternativeName>
</protein>
<dbReference type="GO" id="GO:0006400">
    <property type="term" value="P:tRNA modification"/>
    <property type="evidence" value="ECO:0007669"/>
    <property type="project" value="TreeGrafter"/>
</dbReference>
<evidence type="ECO:0000256" key="11">
    <source>
        <dbReference type="RuleBase" id="RU003783"/>
    </source>
</evidence>
<reference evidence="14 15" key="1">
    <citation type="submission" date="2016-11" db="EMBL/GenBank/DDBJ databases">
        <authorList>
            <person name="Jaros S."/>
            <person name="Januszkiewicz K."/>
            <person name="Wedrychowicz H."/>
        </authorList>
    </citation>
    <scope>NUCLEOTIDE SEQUENCE [LARGE SCALE GENOMIC DNA]</scope>
    <source>
        <strain evidence="14 15">DSM 17918</strain>
    </source>
</reference>
<dbReference type="Gene3D" id="1.10.20.140">
    <property type="match status" value="1"/>
</dbReference>
<comment type="caution">
    <text evidence="10">Lacks conserved residue(s) required for the propagation of feature annotation.</text>
</comment>
<gene>
    <name evidence="10" type="primary">miaA</name>
    <name evidence="14" type="ORF">SAMN02746089_01212</name>
</gene>
<evidence type="ECO:0000256" key="9">
    <source>
        <dbReference type="ARBA" id="ARBA00049563"/>
    </source>
</evidence>
<evidence type="ECO:0000256" key="7">
    <source>
        <dbReference type="ARBA" id="ARBA00022840"/>
    </source>
</evidence>
<dbReference type="PANTHER" id="PTHR11088:SF60">
    <property type="entry name" value="TRNA DIMETHYLALLYLTRANSFERASE"/>
    <property type="match status" value="1"/>
</dbReference>
<dbReference type="FunFam" id="1.10.20.140:FF:000001">
    <property type="entry name" value="tRNA dimethylallyltransferase"/>
    <property type="match status" value="1"/>
</dbReference>
<dbReference type="InterPro" id="IPR027417">
    <property type="entry name" value="P-loop_NTPase"/>
</dbReference>
<dbReference type="STRING" id="1121256.SAMN02746089_01212"/>
<dbReference type="InterPro" id="IPR018022">
    <property type="entry name" value="IPT"/>
</dbReference>
<feature type="site" description="Interaction with substrate tRNA" evidence="10">
    <location>
        <position position="122"/>
    </location>
</feature>
<dbReference type="GO" id="GO:0005524">
    <property type="term" value="F:ATP binding"/>
    <property type="evidence" value="ECO:0007669"/>
    <property type="project" value="UniProtKB-UniRule"/>
</dbReference>
<comment type="similarity">
    <text evidence="3 10 13">Belongs to the IPP transferase family.</text>
</comment>
<keyword evidence="8 10" id="KW-0460">Magnesium</keyword>
<evidence type="ECO:0000256" key="3">
    <source>
        <dbReference type="ARBA" id="ARBA00005842"/>
    </source>
</evidence>
<evidence type="ECO:0000256" key="10">
    <source>
        <dbReference type="HAMAP-Rule" id="MF_00185"/>
    </source>
</evidence>